<dbReference type="EMBL" id="HM228389">
    <property type="protein sequence ID" value="ADN93460.1"/>
    <property type="molecule type" value="mRNA"/>
</dbReference>
<dbReference type="GO" id="GO:0009631">
    <property type="term" value="P:cold acclimation"/>
    <property type="evidence" value="ECO:0007669"/>
    <property type="project" value="TreeGrafter"/>
</dbReference>
<dbReference type="AlphaFoldDB" id="E2FZN0"/>
<dbReference type="PANTHER" id="PTHR33346">
    <property type="entry name" value="DEHYDRIN XERO 2-RELATED"/>
    <property type="match status" value="1"/>
</dbReference>
<dbReference type="GO" id="GO:0009414">
    <property type="term" value="P:response to water deprivation"/>
    <property type="evidence" value="ECO:0007669"/>
    <property type="project" value="UniProtKB-ARBA"/>
</dbReference>
<evidence type="ECO:0000256" key="3">
    <source>
        <dbReference type="SAM" id="MobiDB-lite"/>
    </source>
</evidence>
<proteinExistence type="evidence at transcript level"/>
<name>E2FZN0_9ROSI</name>
<feature type="compositionally biased region" description="Basic and acidic residues" evidence="3">
    <location>
        <begin position="145"/>
        <end position="167"/>
    </location>
</feature>
<comment type="similarity">
    <text evidence="1 2">Belongs to the plant dehydrin family.</text>
</comment>
<organism evidence="4">
    <name type="scientific">Corylus heterophylla</name>
    <dbReference type="NCBI Taxonomy" id="80754"/>
    <lineage>
        <taxon>Eukaryota</taxon>
        <taxon>Viridiplantae</taxon>
        <taxon>Streptophyta</taxon>
        <taxon>Embryophyta</taxon>
        <taxon>Tracheophyta</taxon>
        <taxon>Spermatophyta</taxon>
        <taxon>Magnoliopsida</taxon>
        <taxon>eudicotyledons</taxon>
        <taxon>Gunneridae</taxon>
        <taxon>Pentapetalae</taxon>
        <taxon>rosids</taxon>
        <taxon>fabids</taxon>
        <taxon>Fagales</taxon>
        <taxon>Betulaceae</taxon>
        <taxon>Corylus</taxon>
    </lineage>
</organism>
<sequence>MAHYQNQHAAPASQVDEYGNPIRSDQYGNTIRTDEYGNPIRTDELGNPIHHMTGTAGSYGSGGYDTTTPQGMSHDVTGTGAHGVSGKLHRSGSSSSSFSEDDGHGGRRKKKGLTEKIKEKIPGVGHKDHRSNTSATTTYGNDEGQVLHHQEKKGVMEKIKEKLPGHH</sequence>
<dbReference type="PANTHER" id="PTHR33346:SF42">
    <property type="entry name" value="DEHYDRIN XERO 1"/>
    <property type="match status" value="1"/>
</dbReference>
<accession>E2FZN0</accession>
<dbReference type="InterPro" id="IPR030513">
    <property type="entry name" value="Dehydrin_CS"/>
</dbReference>
<dbReference type="GO" id="GO:0009737">
    <property type="term" value="P:response to abscisic acid"/>
    <property type="evidence" value="ECO:0007669"/>
    <property type="project" value="TreeGrafter"/>
</dbReference>
<dbReference type="PROSITE" id="PS00823">
    <property type="entry name" value="DEHYDRIN_2"/>
    <property type="match status" value="1"/>
</dbReference>
<evidence type="ECO:0000256" key="2">
    <source>
        <dbReference type="RuleBase" id="RU003995"/>
    </source>
</evidence>
<dbReference type="InterPro" id="IPR000167">
    <property type="entry name" value="Dehydrin"/>
</dbReference>
<evidence type="ECO:0000313" key="4">
    <source>
        <dbReference type="EMBL" id="ADN93460.1"/>
    </source>
</evidence>
<protein>
    <submittedName>
        <fullName evidence="4">Dehydrin 2</fullName>
    </submittedName>
</protein>
<feature type="region of interest" description="Disordered" evidence="3">
    <location>
        <begin position="1"/>
        <end position="167"/>
    </location>
</feature>
<reference evidence="4" key="1">
    <citation type="submission" date="2010-05" db="EMBL/GenBank/DDBJ databases">
        <title>Cloning and functional analysis of a putative dehydrin 2 (ChDHN2) in Corylus heterophylla.</title>
        <authorList>
            <person name="Chen X."/>
            <person name="Wang G.X."/>
            <person name="Dong F.X."/>
        </authorList>
    </citation>
    <scope>NUCLEOTIDE SEQUENCE</scope>
</reference>
<dbReference type="GO" id="GO:0005829">
    <property type="term" value="C:cytosol"/>
    <property type="evidence" value="ECO:0007669"/>
    <property type="project" value="TreeGrafter"/>
</dbReference>
<evidence type="ECO:0000256" key="1">
    <source>
        <dbReference type="ARBA" id="ARBA00008403"/>
    </source>
</evidence>
<feature type="compositionally biased region" description="Basic and acidic residues" evidence="3">
    <location>
        <begin position="112"/>
        <end position="121"/>
    </location>
</feature>
<dbReference type="Pfam" id="PF00257">
    <property type="entry name" value="Dehydrin"/>
    <property type="match status" value="1"/>
</dbReference>